<gene>
    <name evidence="1" type="ORF">THAOC_25614</name>
</gene>
<proteinExistence type="predicted"/>
<dbReference type="AlphaFoldDB" id="K0S7F8"/>
<comment type="caution">
    <text evidence="1">The sequence shown here is derived from an EMBL/GenBank/DDBJ whole genome shotgun (WGS) entry which is preliminary data.</text>
</comment>
<feature type="non-terminal residue" evidence="1">
    <location>
        <position position="1"/>
    </location>
</feature>
<organism evidence="1 2">
    <name type="scientific">Thalassiosira oceanica</name>
    <name type="common">Marine diatom</name>
    <dbReference type="NCBI Taxonomy" id="159749"/>
    <lineage>
        <taxon>Eukaryota</taxon>
        <taxon>Sar</taxon>
        <taxon>Stramenopiles</taxon>
        <taxon>Ochrophyta</taxon>
        <taxon>Bacillariophyta</taxon>
        <taxon>Coscinodiscophyceae</taxon>
        <taxon>Thalassiosirophycidae</taxon>
        <taxon>Thalassiosirales</taxon>
        <taxon>Thalassiosiraceae</taxon>
        <taxon>Thalassiosira</taxon>
    </lineage>
</organism>
<dbReference type="Proteomes" id="UP000266841">
    <property type="component" value="Unassembled WGS sequence"/>
</dbReference>
<protein>
    <submittedName>
        <fullName evidence="1">Uncharacterized protein</fullName>
    </submittedName>
</protein>
<keyword evidence="2" id="KW-1185">Reference proteome</keyword>
<accession>K0S7F8</accession>
<sequence>LALSKGVLTTTETLRAILEKEQRERMEKEEIEKCTTCTKGCDHKRLPKAINMPYLDQIGIIRGEDGIFRSSKCGSEDVRNGRCKNCRNKKSNLRESQWTKLMEPPAPDGPIKSDDGLAVAELKGQVRQRIEVLNKQGKMNEIATDPILNDAAILLSHREAYVIHLGNGTAFSICKCSTTYGSAVGNKQMKSCCSLDTNGWYAKEQVGPLLVGSSVGPNEVIQYHQYCRNKAKEYAEKSLGFDHAPPARVFQDIELDHFDQLQDFEKDIVNRLKAMELEKGFMQRLMMLRGDYFSDWLRLTLQTDHFDWFRRTINSTTDVGGSKEFDTICRRFMTKYLKLTVLAIKSRSNNDRSYEYDFHQFLLSDELNGFVATSKMPWFAKDRPCCVVLALSLNRLMEELVDTCSISSALQEVE</sequence>
<reference evidence="1 2" key="1">
    <citation type="journal article" date="2012" name="Genome Biol.">
        <title>Genome and low-iron response of an oceanic diatom adapted to chronic iron limitation.</title>
        <authorList>
            <person name="Lommer M."/>
            <person name="Specht M."/>
            <person name="Roy A.S."/>
            <person name="Kraemer L."/>
            <person name="Andreson R."/>
            <person name="Gutowska M.A."/>
            <person name="Wolf J."/>
            <person name="Bergner S.V."/>
            <person name="Schilhabel M.B."/>
            <person name="Klostermeier U.C."/>
            <person name="Beiko R.G."/>
            <person name="Rosenstiel P."/>
            <person name="Hippler M."/>
            <person name="Laroche J."/>
        </authorList>
    </citation>
    <scope>NUCLEOTIDE SEQUENCE [LARGE SCALE GENOMIC DNA]</scope>
    <source>
        <strain evidence="1 2">CCMP1005</strain>
    </source>
</reference>
<evidence type="ECO:0000313" key="1">
    <source>
        <dbReference type="EMBL" id="EJK54732.1"/>
    </source>
</evidence>
<evidence type="ECO:0000313" key="2">
    <source>
        <dbReference type="Proteomes" id="UP000266841"/>
    </source>
</evidence>
<name>K0S7F8_THAOC</name>
<dbReference type="EMBL" id="AGNL01035361">
    <property type="protein sequence ID" value="EJK54732.1"/>
    <property type="molecule type" value="Genomic_DNA"/>
</dbReference>